<dbReference type="PROSITE" id="PS00963">
    <property type="entry name" value="RIBOSOMAL_S2_2"/>
    <property type="match status" value="1"/>
</dbReference>
<dbReference type="PANTHER" id="PTHR12534">
    <property type="entry name" value="30S RIBOSOMAL PROTEIN S2 PROKARYOTIC AND ORGANELLAR"/>
    <property type="match status" value="1"/>
</dbReference>
<dbReference type="GO" id="GO:0006412">
    <property type="term" value="P:translation"/>
    <property type="evidence" value="ECO:0007669"/>
    <property type="project" value="UniProtKB-UniRule"/>
</dbReference>
<dbReference type="PANTHER" id="PTHR12534:SF0">
    <property type="entry name" value="SMALL RIBOSOMAL SUBUNIT PROTEIN US2M"/>
    <property type="match status" value="1"/>
</dbReference>
<dbReference type="RefSeq" id="WP_090071561.1">
    <property type="nucleotide sequence ID" value="NZ_FOVR01000004.1"/>
</dbReference>
<dbReference type="SUPFAM" id="SSF52313">
    <property type="entry name" value="Ribosomal protein S2"/>
    <property type="match status" value="1"/>
</dbReference>
<evidence type="ECO:0000256" key="6">
    <source>
        <dbReference type="RuleBase" id="RU003631"/>
    </source>
</evidence>
<dbReference type="AlphaFoldDB" id="A0A1I5FMG6"/>
<comment type="similarity">
    <text evidence="1 5 6">Belongs to the universal ribosomal protein uS2 family.</text>
</comment>
<dbReference type="Pfam" id="PF00318">
    <property type="entry name" value="Ribosomal_S2"/>
    <property type="match status" value="1"/>
</dbReference>
<protein>
    <recommendedName>
        <fullName evidence="4 5">Small ribosomal subunit protein uS2</fullName>
    </recommendedName>
</protein>
<dbReference type="Gene3D" id="3.40.50.10490">
    <property type="entry name" value="Glucose-6-phosphate isomerase like protein, domain 1"/>
    <property type="match status" value="1"/>
</dbReference>
<feature type="compositionally biased region" description="Acidic residues" evidence="7">
    <location>
        <begin position="248"/>
        <end position="258"/>
    </location>
</feature>
<dbReference type="InterPro" id="IPR023591">
    <property type="entry name" value="Ribosomal_uS2_flav_dom_sf"/>
</dbReference>
<dbReference type="InterPro" id="IPR005706">
    <property type="entry name" value="Ribosomal_uS2_bac/mit/plastid"/>
</dbReference>
<proteinExistence type="inferred from homology"/>
<dbReference type="HAMAP" id="MF_00291_B">
    <property type="entry name" value="Ribosomal_uS2_B"/>
    <property type="match status" value="1"/>
</dbReference>
<dbReference type="Gene3D" id="1.10.287.610">
    <property type="entry name" value="Helix hairpin bin"/>
    <property type="match status" value="1"/>
</dbReference>
<evidence type="ECO:0000256" key="3">
    <source>
        <dbReference type="ARBA" id="ARBA00023274"/>
    </source>
</evidence>
<dbReference type="InterPro" id="IPR001865">
    <property type="entry name" value="Ribosomal_uS2"/>
</dbReference>
<evidence type="ECO:0000313" key="9">
    <source>
        <dbReference type="Proteomes" id="UP000199236"/>
    </source>
</evidence>
<evidence type="ECO:0000256" key="5">
    <source>
        <dbReference type="HAMAP-Rule" id="MF_00291"/>
    </source>
</evidence>
<dbReference type="OrthoDB" id="9808036at2"/>
<keyword evidence="2 5" id="KW-0689">Ribosomal protein</keyword>
<dbReference type="InterPro" id="IPR018130">
    <property type="entry name" value="Ribosomal_uS2_CS"/>
</dbReference>
<evidence type="ECO:0000256" key="4">
    <source>
        <dbReference type="ARBA" id="ARBA00035256"/>
    </source>
</evidence>
<evidence type="ECO:0000256" key="2">
    <source>
        <dbReference type="ARBA" id="ARBA00022980"/>
    </source>
</evidence>
<dbReference type="CDD" id="cd01425">
    <property type="entry name" value="RPS2"/>
    <property type="match status" value="1"/>
</dbReference>
<dbReference type="GO" id="GO:0022627">
    <property type="term" value="C:cytosolic small ribosomal subunit"/>
    <property type="evidence" value="ECO:0007669"/>
    <property type="project" value="TreeGrafter"/>
</dbReference>
<feature type="region of interest" description="Disordered" evidence="7">
    <location>
        <begin position="248"/>
        <end position="268"/>
    </location>
</feature>
<sequence length="268" mass="28874">MALPEVSMRSLLEAGVHFGHQTHRWNPKMGKYIFGARNNIHIIDLSQTVPLMNEALKAVSDTVARGGRVLIVGTKRQASGPVAEAAKAAAQYYVNSRWLGGMLTNWKTITQSIQRLRKLDELLEGEGKGFTKKERLTLTRERDKLERALGGIKDMGGVPDLIFVIDTNKEDIAIHEARRLGIPVAAVVDTNCDPDGIDFPVPGNDDASRAISLYCDMIVAAAIDGISRSAGDVGIDLGESEDGLLEAALDDEDGEEAAAPEAAAEEKA</sequence>
<keyword evidence="3 5" id="KW-0687">Ribonucleoprotein</keyword>
<dbReference type="PROSITE" id="PS00962">
    <property type="entry name" value="RIBOSOMAL_S2_1"/>
    <property type="match status" value="1"/>
</dbReference>
<dbReference type="PRINTS" id="PR00395">
    <property type="entry name" value="RIBOSOMALS2"/>
</dbReference>
<dbReference type="NCBIfam" id="TIGR01011">
    <property type="entry name" value="rpsB_bact"/>
    <property type="match status" value="1"/>
</dbReference>
<evidence type="ECO:0000256" key="1">
    <source>
        <dbReference type="ARBA" id="ARBA00006242"/>
    </source>
</evidence>
<keyword evidence="9" id="KW-1185">Reference proteome</keyword>
<name>A0A1I5FMG6_9HYPH</name>
<reference evidence="8 9" key="1">
    <citation type="submission" date="2016-10" db="EMBL/GenBank/DDBJ databases">
        <authorList>
            <person name="de Groot N.N."/>
        </authorList>
    </citation>
    <scope>NUCLEOTIDE SEQUENCE [LARGE SCALE GENOMIC DNA]</scope>
    <source>
        <strain evidence="8 9">CGMCC 1.9157</strain>
    </source>
</reference>
<evidence type="ECO:0000256" key="7">
    <source>
        <dbReference type="SAM" id="MobiDB-lite"/>
    </source>
</evidence>
<dbReference type="GO" id="GO:0003735">
    <property type="term" value="F:structural constituent of ribosome"/>
    <property type="evidence" value="ECO:0007669"/>
    <property type="project" value="InterPro"/>
</dbReference>
<accession>A0A1I5FMG6</accession>
<dbReference type="EMBL" id="FOVR01000004">
    <property type="protein sequence ID" value="SFO24813.1"/>
    <property type="molecule type" value="Genomic_DNA"/>
</dbReference>
<gene>
    <name evidence="5" type="primary">rpsB</name>
    <name evidence="8" type="ORF">SAMN04488056_104112</name>
</gene>
<organism evidence="8 9">
    <name type="scientific">Cohaesibacter marisflavi</name>
    <dbReference type="NCBI Taxonomy" id="655353"/>
    <lineage>
        <taxon>Bacteria</taxon>
        <taxon>Pseudomonadati</taxon>
        <taxon>Pseudomonadota</taxon>
        <taxon>Alphaproteobacteria</taxon>
        <taxon>Hyphomicrobiales</taxon>
        <taxon>Cohaesibacteraceae</taxon>
    </lineage>
</organism>
<evidence type="ECO:0000313" key="8">
    <source>
        <dbReference type="EMBL" id="SFO24813.1"/>
    </source>
</evidence>
<dbReference type="STRING" id="655353.SAMN04488056_104112"/>
<dbReference type="Proteomes" id="UP000199236">
    <property type="component" value="Unassembled WGS sequence"/>
</dbReference>